<keyword evidence="2" id="KW-1185">Reference proteome</keyword>
<name>A0ACC0BUT7_CATRO</name>
<dbReference type="Proteomes" id="UP001060085">
    <property type="component" value="Linkage Group LG02"/>
</dbReference>
<evidence type="ECO:0000313" key="2">
    <source>
        <dbReference type="Proteomes" id="UP001060085"/>
    </source>
</evidence>
<reference evidence="2" key="1">
    <citation type="journal article" date="2023" name="Nat. Plants">
        <title>Single-cell RNA sequencing provides a high-resolution roadmap for understanding the multicellular compartmentation of specialized metabolism.</title>
        <authorList>
            <person name="Sun S."/>
            <person name="Shen X."/>
            <person name="Li Y."/>
            <person name="Li Y."/>
            <person name="Wang S."/>
            <person name="Li R."/>
            <person name="Zhang H."/>
            <person name="Shen G."/>
            <person name="Guo B."/>
            <person name="Wei J."/>
            <person name="Xu J."/>
            <person name="St-Pierre B."/>
            <person name="Chen S."/>
            <person name="Sun C."/>
        </authorList>
    </citation>
    <scope>NUCLEOTIDE SEQUENCE [LARGE SCALE GENOMIC DNA]</scope>
</reference>
<evidence type="ECO:0000313" key="1">
    <source>
        <dbReference type="EMBL" id="KAI5676447.1"/>
    </source>
</evidence>
<gene>
    <name evidence="1" type="ORF">M9H77_07397</name>
</gene>
<sequence length="152" mass="18061">MYRNIPDYSTSSVSRCGLFKMIYSCCEVGFGYTQKRQRIALYVASPPYEGIFRWSGRFRLERVDLLEEGHRPRRVWPNRSRWTLHHALRWGSTVLLESREGLETEINSGHTEAWYTAEVLGLEFWIHFSLEGYVFIFLKKRMENKDSTLNLE</sequence>
<organism evidence="1 2">
    <name type="scientific">Catharanthus roseus</name>
    <name type="common">Madagascar periwinkle</name>
    <name type="synonym">Vinca rosea</name>
    <dbReference type="NCBI Taxonomy" id="4058"/>
    <lineage>
        <taxon>Eukaryota</taxon>
        <taxon>Viridiplantae</taxon>
        <taxon>Streptophyta</taxon>
        <taxon>Embryophyta</taxon>
        <taxon>Tracheophyta</taxon>
        <taxon>Spermatophyta</taxon>
        <taxon>Magnoliopsida</taxon>
        <taxon>eudicotyledons</taxon>
        <taxon>Gunneridae</taxon>
        <taxon>Pentapetalae</taxon>
        <taxon>asterids</taxon>
        <taxon>lamiids</taxon>
        <taxon>Gentianales</taxon>
        <taxon>Apocynaceae</taxon>
        <taxon>Rauvolfioideae</taxon>
        <taxon>Vinceae</taxon>
        <taxon>Catharanthinae</taxon>
        <taxon>Catharanthus</taxon>
    </lineage>
</organism>
<proteinExistence type="predicted"/>
<comment type="caution">
    <text evidence="1">The sequence shown here is derived from an EMBL/GenBank/DDBJ whole genome shotgun (WGS) entry which is preliminary data.</text>
</comment>
<dbReference type="EMBL" id="CM044702">
    <property type="protein sequence ID" value="KAI5676447.1"/>
    <property type="molecule type" value="Genomic_DNA"/>
</dbReference>
<protein>
    <submittedName>
        <fullName evidence="1">Uncharacterized protein</fullName>
    </submittedName>
</protein>
<accession>A0ACC0BUT7</accession>